<evidence type="ECO:0000256" key="5">
    <source>
        <dbReference type="ARBA" id="ARBA00022989"/>
    </source>
</evidence>
<dbReference type="InterPro" id="IPR004090">
    <property type="entry name" value="Chemotax_Me-accpt_rcpt"/>
</dbReference>
<keyword evidence="2" id="KW-1003">Cell membrane</keyword>
<evidence type="ECO:0000256" key="7">
    <source>
        <dbReference type="ARBA" id="ARBA00029447"/>
    </source>
</evidence>
<dbReference type="InterPro" id="IPR051310">
    <property type="entry name" value="MCP_chemotaxis"/>
</dbReference>
<dbReference type="InterPro" id="IPR029151">
    <property type="entry name" value="Sensor-like_sf"/>
</dbReference>
<feature type="region of interest" description="Disordered" evidence="10">
    <location>
        <begin position="739"/>
        <end position="785"/>
    </location>
</feature>
<keyword evidence="9" id="KW-0175">Coiled coil</keyword>
<evidence type="ECO:0000256" key="9">
    <source>
        <dbReference type="SAM" id="Coils"/>
    </source>
</evidence>
<feature type="domain" description="HAMP" evidence="13">
    <location>
        <begin position="372"/>
        <end position="425"/>
    </location>
</feature>
<evidence type="ECO:0000256" key="10">
    <source>
        <dbReference type="SAM" id="MobiDB-lite"/>
    </source>
</evidence>
<dbReference type="STRING" id="928856.SAMN04488049_11024"/>
<dbReference type="Gene3D" id="6.10.340.10">
    <property type="match status" value="1"/>
</dbReference>
<dbReference type="InterPro" id="IPR004089">
    <property type="entry name" value="MCPsignal_dom"/>
</dbReference>
<keyword evidence="15" id="KW-1185">Reference proteome</keyword>
<keyword evidence="6 11" id="KW-0472">Membrane</keyword>
<evidence type="ECO:0000256" key="4">
    <source>
        <dbReference type="ARBA" id="ARBA00022692"/>
    </source>
</evidence>
<dbReference type="PRINTS" id="PR00260">
    <property type="entry name" value="CHEMTRNSDUCR"/>
</dbReference>
<evidence type="ECO:0000256" key="8">
    <source>
        <dbReference type="PROSITE-ProRule" id="PRU00284"/>
    </source>
</evidence>
<sequence>MTAFFSNMKLAKKLPLLITIPTVLFVTLSGGLQLWQAERILDQEHRAAYSSLVKERGEALTRWIEAIEKDVEALAQNVAIREAIVEFDTAWDTLAGQPGVNVGETLRSLYISDNPHPIGAKDELVDAGDGSAWSAAHDHHHVSMRTFQRARGYYDLFLFDHAGNLIYSVFKEDDFGLNFISGKYKDSGLGEVFQEGIKLSDGAFHMTSIAPYAPSADAPAMFLSAPVFDNGQAIGVVAVQVPLDVMSNILADSSVLGETGLVFLVDQSGRALTQSPHEGGFQALDPLTSSAQITAALADEVAYFDNVPGTSGTTVVAATGSIETPRGDHWGLVLEIDRAEAMASGRQLAMITLVGLGITAILLAILSTFVARGVTRRIGRLASEMQQVAEEKYDLDIHDADRQDEIGQSAQTLLKLTQKLQAGAEAQRREAKSQEDNRKVVKLLGNALVDLAKGDFRNQVTEFFPEEHKSLRYSINDALTGLNKVILNVSEAAVSIQRGSQEISSASDELSGRTESQAATLEQTVAALETITNSVKDAASNVREVENTVTTARDEARESGEVVRETVKAISEVEASSKHIAQIIGVIDDIAFQTNLLALNAGVEAARAGEAGRGFAVVASEVRALAQRASDAALEIKTLIESSGQQVDRGVELVNRTGEALEQIVSRVTNISDLVSSIAKAADEQSHALEEINTGMSQLDRVTQDNAAMVEETNAASQMLRSDSDSLWNLVGSFQTDRAAAGNAPTSTPAPDAPVNNGPSSMEEAAMEDPFVEEKKVANDKWEDF</sequence>
<keyword evidence="8" id="KW-0807">Transducer</keyword>
<dbReference type="PROSITE" id="PS50111">
    <property type="entry name" value="CHEMOTAXIS_TRANSDUC_2"/>
    <property type="match status" value="1"/>
</dbReference>
<dbReference type="InterPro" id="IPR003660">
    <property type="entry name" value="HAMP_dom"/>
</dbReference>
<feature type="coiled-coil region" evidence="9">
    <location>
        <begin position="528"/>
        <end position="555"/>
    </location>
</feature>
<evidence type="ECO:0000259" key="12">
    <source>
        <dbReference type="PROSITE" id="PS50111"/>
    </source>
</evidence>
<dbReference type="Pfam" id="PF00015">
    <property type="entry name" value="MCPsignal"/>
    <property type="match status" value="1"/>
</dbReference>
<dbReference type="PROSITE" id="PS50885">
    <property type="entry name" value="HAMP"/>
    <property type="match status" value="1"/>
</dbReference>
<dbReference type="GO" id="GO:0005886">
    <property type="term" value="C:plasma membrane"/>
    <property type="evidence" value="ECO:0007669"/>
    <property type="project" value="UniProtKB-SubCell"/>
</dbReference>
<feature type="compositionally biased region" description="Basic and acidic residues" evidence="10">
    <location>
        <begin position="772"/>
        <end position="785"/>
    </location>
</feature>
<evidence type="ECO:0000313" key="14">
    <source>
        <dbReference type="EMBL" id="CUH79020.1"/>
    </source>
</evidence>
<dbReference type="Pfam" id="PF00672">
    <property type="entry name" value="HAMP"/>
    <property type="match status" value="1"/>
</dbReference>
<dbReference type="PANTHER" id="PTHR43531">
    <property type="entry name" value="PROTEIN ICFG"/>
    <property type="match status" value="1"/>
</dbReference>
<dbReference type="GO" id="GO:0007165">
    <property type="term" value="P:signal transduction"/>
    <property type="evidence" value="ECO:0007669"/>
    <property type="project" value="UniProtKB-KW"/>
</dbReference>
<comment type="similarity">
    <text evidence="7">Belongs to the methyl-accepting chemotaxis (MCP) protein family.</text>
</comment>
<dbReference type="Gene3D" id="1.10.287.950">
    <property type="entry name" value="Methyl-accepting chemotaxis protein"/>
    <property type="match status" value="1"/>
</dbReference>
<evidence type="ECO:0000256" key="3">
    <source>
        <dbReference type="ARBA" id="ARBA00022500"/>
    </source>
</evidence>
<dbReference type="PANTHER" id="PTHR43531:SF11">
    <property type="entry name" value="METHYL-ACCEPTING CHEMOTAXIS PROTEIN 3"/>
    <property type="match status" value="1"/>
</dbReference>
<dbReference type="SMART" id="SM00283">
    <property type="entry name" value="MA"/>
    <property type="match status" value="1"/>
</dbReference>
<accession>A0A0P1GC21</accession>
<evidence type="ECO:0000256" key="1">
    <source>
        <dbReference type="ARBA" id="ARBA00004651"/>
    </source>
</evidence>
<protein>
    <submittedName>
        <fullName evidence="14">Aspartate chemoreceptor protein</fullName>
    </submittedName>
</protein>
<evidence type="ECO:0000256" key="6">
    <source>
        <dbReference type="ARBA" id="ARBA00023136"/>
    </source>
</evidence>
<dbReference type="GO" id="GO:0004888">
    <property type="term" value="F:transmembrane signaling receptor activity"/>
    <property type="evidence" value="ECO:0007669"/>
    <property type="project" value="InterPro"/>
</dbReference>
<evidence type="ECO:0000313" key="15">
    <source>
        <dbReference type="Proteomes" id="UP000052022"/>
    </source>
</evidence>
<keyword evidence="3" id="KW-0145">Chemotaxis</keyword>
<gene>
    <name evidence="14" type="primary">tar_2</name>
    <name evidence="14" type="ORF">TRM7557_02161</name>
</gene>
<feature type="domain" description="Methyl-accepting transducer" evidence="12">
    <location>
        <begin position="492"/>
        <end position="721"/>
    </location>
</feature>
<dbReference type="EMBL" id="CYSD01000033">
    <property type="protein sequence ID" value="CUH79020.1"/>
    <property type="molecule type" value="Genomic_DNA"/>
</dbReference>
<keyword evidence="5 11" id="KW-1133">Transmembrane helix</keyword>
<proteinExistence type="inferred from homology"/>
<dbReference type="GO" id="GO:0006935">
    <property type="term" value="P:chemotaxis"/>
    <property type="evidence" value="ECO:0007669"/>
    <property type="project" value="UniProtKB-KW"/>
</dbReference>
<dbReference type="AlphaFoldDB" id="A0A0P1GC21"/>
<dbReference type="SUPFAM" id="SSF103190">
    <property type="entry name" value="Sensory domain-like"/>
    <property type="match status" value="1"/>
</dbReference>
<dbReference type="SUPFAM" id="SSF158472">
    <property type="entry name" value="HAMP domain-like"/>
    <property type="match status" value="1"/>
</dbReference>
<dbReference type="Gene3D" id="3.30.450.20">
    <property type="entry name" value="PAS domain"/>
    <property type="match status" value="1"/>
</dbReference>
<name>A0A0P1GC21_9RHOB</name>
<feature type="transmembrane region" description="Helical" evidence="11">
    <location>
        <begin position="348"/>
        <end position="371"/>
    </location>
</feature>
<dbReference type="CDD" id="cd11386">
    <property type="entry name" value="MCP_signal"/>
    <property type="match status" value="1"/>
</dbReference>
<evidence type="ECO:0000256" key="11">
    <source>
        <dbReference type="SAM" id="Phobius"/>
    </source>
</evidence>
<dbReference type="CDD" id="cd06225">
    <property type="entry name" value="HAMP"/>
    <property type="match status" value="1"/>
</dbReference>
<reference evidence="14 15" key="1">
    <citation type="submission" date="2015-09" db="EMBL/GenBank/DDBJ databases">
        <authorList>
            <consortium name="Swine Surveillance"/>
        </authorList>
    </citation>
    <scope>NUCLEOTIDE SEQUENCE [LARGE SCALE GENOMIC DNA]</scope>
    <source>
        <strain evidence="14 15">CECT 7557</strain>
    </source>
</reference>
<keyword evidence="4 11" id="KW-0812">Transmembrane</keyword>
<evidence type="ECO:0000256" key="2">
    <source>
        <dbReference type="ARBA" id="ARBA00022475"/>
    </source>
</evidence>
<dbReference type="SUPFAM" id="SSF58104">
    <property type="entry name" value="Methyl-accepting chemotaxis protein (MCP) signaling domain"/>
    <property type="match status" value="1"/>
</dbReference>
<evidence type="ECO:0000259" key="13">
    <source>
        <dbReference type="PROSITE" id="PS50885"/>
    </source>
</evidence>
<organism evidence="14 15">
    <name type="scientific">Tritonibacter multivorans</name>
    <dbReference type="NCBI Taxonomy" id="928856"/>
    <lineage>
        <taxon>Bacteria</taxon>
        <taxon>Pseudomonadati</taxon>
        <taxon>Pseudomonadota</taxon>
        <taxon>Alphaproteobacteria</taxon>
        <taxon>Rhodobacterales</taxon>
        <taxon>Paracoccaceae</taxon>
        <taxon>Tritonibacter</taxon>
    </lineage>
</organism>
<keyword evidence="14" id="KW-0675">Receptor</keyword>
<comment type="subcellular location">
    <subcellularLocation>
        <location evidence="1">Cell membrane</location>
        <topology evidence="1">Multi-pass membrane protein</topology>
    </subcellularLocation>
</comment>
<dbReference type="Pfam" id="PF02743">
    <property type="entry name" value="dCache_1"/>
    <property type="match status" value="1"/>
</dbReference>
<dbReference type="OrthoDB" id="354287at2"/>
<dbReference type="InterPro" id="IPR033479">
    <property type="entry name" value="dCache_1"/>
</dbReference>
<dbReference type="RefSeq" id="WP_058290244.1">
    <property type="nucleotide sequence ID" value="NZ_CYSD01000033.1"/>
</dbReference>
<dbReference type="FunFam" id="1.10.287.950:FF:000001">
    <property type="entry name" value="Methyl-accepting chemotaxis sensory transducer"/>
    <property type="match status" value="1"/>
</dbReference>
<dbReference type="Proteomes" id="UP000052022">
    <property type="component" value="Unassembled WGS sequence"/>
</dbReference>